<evidence type="ECO:0000313" key="3">
    <source>
        <dbReference type="EMBL" id="GLZ79593.1"/>
    </source>
</evidence>
<feature type="transmembrane region" description="Helical" evidence="1">
    <location>
        <begin position="28"/>
        <end position="47"/>
    </location>
</feature>
<keyword evidence="4" id="KW-1185">Reference proteome</keyword>
<dbReference type="AlphaFoldDB" id="A0A9W6SNR1"/>
<sequence>MRHGPAWPESFALISATLNFLWIPYQPIWALIIIAADAFVIWSLLVINDDTSLEQ</sequence>
<gene>
    <name evidence="3" type="ORF">Afil01_44000</name>
</gene>
<dbReference type="EMBL" id="BSTX01000003">
    <property type="protein sequence ID" value="GLZ79593.1"/>
    <property type="molecule type" value="Genomic_DNA"/>
</dbReference>
<accession>A0A9W6SNR1</accession>
<proteinExistence type="predicted"/>
<evidence type="ECO:0000313" key="4">
    <source>
        <dbReference type="Proteomes" id="UP001165079"/>
    </source>
</evidence>
<reference evidence="3" key="1">
    <citation type="submission" date="2023-03" db="EMBL/GenBank/DDBJ databases">
        <title>Actinorhabdospora filicis NBRC 111898.</title>
        <authorList>
            <person name="Ichikawa N."/>
            <person name="Sato H."/>
            <person name="Tonouchi N."/>
        </authorList>
    </citation>
    <scope>NUCLEOTIDE SEQUENCE</scope>
    <source>
        <strain evidence="3">NBRC 111898</strain>
    </source>
</reference>
<name>A0A9W6SNR1_9ACTN</name>
<keyword evidence="1" id="KW-1133">Transmembrane helix</keyword>
<evidence type="ECO:0000256" key="1">
    <source>
        <dbReference type="SAM" id="Phobius"/>
    </source>
</evidence>
<dbReference type="Pfam" id="PF23636">
    <property type="entry name" value="DUF7144"/>
    <property type="match status" value="1"/>
</dbReference>
<feature type="domain" description="DUF7144" evidence="2">
    <location>
        <begin position="11"/>
        <end position="46"/>
    </location>
</feature>
<protein>
    <recommendedName>
        <fullName evidence="2">DUF7144 domain-containing protein</fullName>
    </recommendedName>
</protein>
<evidence type="ECO:0000259" key="2">
    <source>
        <dbReference type="Pfam" id="PF23636"/>
    </source>
</evidence>
<dbReference type="InterPro" id="IPR055568">
    <property type="entry name" value="DUF7144"/>
</dbReference>
<dbReference type="Proteomes" id="UP001165079">
    <property type="component" value="Unassembled WGS sequence"/>
</dbReference>
<keyword evidence="1" id="KW-0472">Membrane</keyword>
<keyword evidence="1" id="KW-0812">Transmembrane</keyword>
<comment type="caution">
    <text evidence="3">The sequence shown here is derived from an EMBL/GenBank/DDBJ whole genome shotgun (WGS) entry which is preliminary data.</text>
</comment>
<organism evidence="3 4">
    <name type="scientific">Actinorhabdospora filicis</name>
    <dbReference type="NCBI Taxonomy" id="1785913"/>
    <lineage>
        <taxon>Bacteria</taxon>
        <taxon>Bacillati</taxon>
        <taxon>Actinomycetota</taxon>
        <taxon>Actinomycetes</taxon>
        <taxon>Micromonosporales</taxon>
        <taxon>Micromonosporaceae</taxon>
        <taxon>Actinorhabdospora</taxon>
    </lineage>
</organism>